<organism evidence="2 3">
    <name type="scientific">Marinobacter shengliensis</name>
    <dbReference type="NCBI Taxonomy" id="1389223"/>
    <lineage>
        <taxon>Bacteria</taxon>
        <taxon>Pseudomonadati</taxon>
        <taxon>Pseudomonadota</taxon>
        <taxon>Gammaproteobacteria</taxon>
        <taxon>Pseudomonadales</taxon>
        <taxon>Marinobacteraceae</taxon>
        <taxon>Marinobacter</taxon>
    </lineage>
</organism>
<gene>
    <name evidence="2" type="ORF">ACE05E_20865</name>
</gene>
<feature type="transmembrane region" description="Helical" evidence="1">
    <location>
        <begin position="12"/>
        <end position="37"/>
    </location>
</feature>
<evidence type="ECO:0000256" key="1">
    <source>
        <dbReference type="SAM" id="Phobius"/>
    </source>
</evidence>
<keyword evidence="3" id="KW-1185">Reference proteome</keyword>
<keyword evidence="1" id="KW-0812">Transmembrane</keyword>
<comment type="caution">
    <text evidence="2">The sequence shown here is derived from an EMBL/GenBank/DDBJ whole genome shotgun (WGS) entry which is preliminary data.</text>
</comment>
<feature type="transmembrane region" description="Helical" evidence="1">
    <location>
        <begin position="43"/>
        <end position="65"/>
    </location>
</feature>
<keyword evidence="1" id="KW-0472">Membrane</keyword>
<accession>A0ABV4WCK4</accession>
<feature type="transmembrane region" description="Helical" evidence="1">
    <location>
        <begin position="100"/>
        <end position="120"/>
    </location>
</feature>
<dbReference type="RefSeq" id="WP_374816265.1">
    <property type="nucleotide sequence ID" value="NZ_JBHFLD010000068.1"/>
</dbReference>
<dbReference type="Proteomes" id="UP001576762">
    <property type="component" value="Unassembled WGS sequence"/>
</dbReference>
<protein>
    <submittedName>
        <fullName evidence="2">Uncharacterized protein</fullName>
    </submittedName>
</protein>
<keyword evidence="1" id="KW-1133">Transmembrane helix</keyword>
<feature type="transmembrane region" description="Helical" evidence="1">
    <location>
        <begin position="77"/>
        <end position="94"/>
    </location>
</feature>
<evidence type="ECO:0000313" key="3">
    <source>
        <dbReference type="Proteomes" id="UP001576762"/>
    </source>
</evidence>
<proteinExistence type="predicted"/>
<name>A0ABV4WCK4_9GAMM</name>
<reference evidence="2 3" key="1">
    <citation type="submission" date="2024-09" db="EMBL/GenBank/DDBJ databases">
        <title>Draft genome sequences of 6 high pH adapted Marinobacter shengliensis sp. isolated from Mariana forearc serpentinite mud volcanoes.</title>
        <authorList>
            <person name="Elkassas S."/>
            <person name="Serres M."/>
            <person name="Michael N."/>
            <person name="Amina P."/>
            <person name="Teodora Z."/>
            <person name="Julie H."/>
        </authorList>
    </citation>
    <scope>NUCLEOTIDE SEQUENCE [LARGE SCALE GENOMIC DNA]</scope>
    <source>
        <strain evidence="2 3">EB4</strain>
    </source>
</reference>
<sequence>MANDRPTSASVIGWFFIIIGALSIVSAIGYIVVSMIGDTALGSAWLCAVQILVASFAAYSGYGLLRGSSVMRQALEILSYLLVLSLGVYGVILASDFSSWAPLINTGLYIVVFMFVIRGLRGQKVRDYASKT</sequence>
<evidence type="ECO:0000313" key="2">
    <source>
        <dbReference type="EMBL" id="MFB2717924.1"/>
    </source>
</evidence>
<dbReference type="EMBL" id="JBHFLD010000068">
    <property type="protein sequence ID" value="MFB2717924.1"/>
    <property type="molecule type" value="Genomic_DNA"/>
</dbReference>